<dbReference type="Pfam" id="PF13801">
    <property type="entry name" value="Metal_resist"/>
    <property type="match status" value="1"/>
</dbReference>
<reference evidence="1 2" key="1">
    <citation type="submission" date="2020-08" db="EMBL/GenBank/DDBJ databases">
        <title>Bridging the membrane lipid divide: bacteria of the FCB group superphylum have the potential to synthesize archaeal ether lipids.</title>
        <authorList>
            <person name="Villanueva L."/>
            <person name="Von Meijenfeldt F.A.B."/>
            <person name="Westbye A.B."/>
            <person name="Yadav S."/>
            <person name="Hopmans E.C."/>
            <person name="Dutilh B.E."/>
            <person name="Sinninghe Damste J.S."/>
        </authorList>
    </citation>
    <scope>NUCLEOTIDE SEQUENCE [LARGE SCALE GENOMIC DNA]</scope>
    <source>
        <strain evidence="1">NIOZ-UU27</strain>
    </source>
</reference>
<sequence>MKKLVTIIGVLLLAAVVAYPVFAHGPGWGRGGHMWGNGGGPGSSWHHDRGFRGLTEEQQTKLDALDQKFFNETGDLRGRIWSKRAELNGLFNAQNPDENKIKALQKEISTLQAQMSEKRLSYRLEARKTAPEGNYSGGRGRGGCWN</sequence>
<comment type="caution">
    <text evidence="1">The sequence shown here is derived from an EMBL/GenBank/DDBJ whole genome shotgun (WGS) entry which is preliminary data.</text>
</comment>
<dbReference type="EMBL" id="JACNJD010000345">
    <property type="protein sequence ID" value="MBC8179097.1"/>
    <property type="molecule type" value="Genomic_DNA"/>
</dbReference>
<gene>
    <name evidence="1" type="ORF">H8E19_16960</name>
</gene>
<dbReference type="CDD" id="cd09916">
    <property type="entry name" value="CpxP_like"/>
    <property type="match status" value="1"/>
</dbReference>
<name>A0A8J6N2N0_9DELT</name>
<dbReference type="InterPro" id="IPR025961">
    <property type="entry name" value="Metal_resist"/>
</dbReference>
<dbReference type="Gene3D" id="1.20.120.1490">
    <property type="match status" value="1"/>
</dbReference>
<dbReference type="GO" id="GO:0042597">
    <property type="term" value="C:periplasmic space"/>
    <property type="evidence" value="ECO:0007669"/>
    <property type="project" value="InterPro"/>
</dbReference>
<proteinExistence type="predicted"/>
<dbReference type="InterPro" id="IPR012899">
    <property type="entry name" value="LTXXQ"/>
</dbReference>
<evidence type="ECO:0000313" key="2">
    <source>
        <dbReference type="Proteomes" id="UP000650524"/>
    </source>
</evidence>
<accession>A0A8J6N2N0</accession>
<organism evidence="1 2">
    <name type="scientific">Candidatus Desulfacyla euxinica</name>
    <dbReference type="NCBI Taxonomy" id="2841693"/>
    <lineage>
        <taxon>Bacteria</taxon>
        <taxon>Deltaproteobacteria</taxon>
        <taxon>Candidatus Desulfacyla</taxon>
    </lineage>
</organism>
<dbReference type="AlphaFoldDB" id="A0A8J6N2N0"/>
<protein>
    <submittedName>
        <fullName evidence="1">Periplasmic heavy metal sensor</fullName>
    </submittedName>
</protein>
<evidence type="ECO:0000313" key="1">
    <source>
        <dbReference type="EMBL" id="MBC8179097.1"/>
    </source>
</evidence>
<dbReference type="Proteomes" id="UP000650524">
    <property type="component" value="Unassembled WGS sequence"/>
</dbReference>